<evidence type="ECO:0000256" key="1">
    <source>
        <dbReference type="SAM" id="MobiDB-lite"/>
    </source>
</evidence>
<dbReference type="AlphaFoldDB" id="A0AAP0AUS4"/>
<gene>
    <name evidence="2" type="ORF">KSP39_PZI022168</name>
</gene>
<dbReference type="Proteomes" id="UP001418222">
    <property type="component" value="Unassembled WGS sequence"/>
</dbReference>
<feature type="region of interest" description="Disordered" evidence="1">
    <location>
        <begin position="132"/>
        <end position="157"/>
    </location>
</feature>
<protein>
    <submittedName>
        <fullName evidence="2">Uncharacterized protein</fullName>
    </submittedName>
</protein>
<feature type="region of interest" description="Disordered" evidence="1">
    <location>
        <begin position="1"/>
        <end position="51"/>
    </location>
</feature>
<comment type="caution">
    <text evidence="2">The sequence shown here is derived from an EMBL/GenBank/DDBJ whole genome shotgun (WGS) entry which is preliminary data.</text>
</comment>
<organism evidence="2 3">
    <name type="scientific">Platanthera zijinensis</name>
    <dbReference type="NCBI Taxonomy" id="2320716"/>
    <lineage>
        <taxon>Eukaryota</taxon>
        <taxon>Viridiplantae</taxon>
        <taxon>Streptophyta</taxon>
        <taxon>Embryophyta</taxon>
        <taxon>Tracheophyta</taxon>
        <taxon>Spermatophyta</taxon>
        <taxon>Magnoliopsida</taxon>
        <taxon>Liliopsida</taxon>
        <taxon>Asparagales</taxon>
        <taxon>Orchidaceae</taxon>
        <taxon>Orchidoideae</taxon>
        <taxon>Orchideae</taxon>
        <taxon>Orchidinae</taxon>
        <taxon>Platanthera</taxon>
    </lineage>
</organism>
<accession>A0AAP0AUS4</accession>
<name>A0AAP0AUS4_9ASPA</name>
<dbReference type="EMBL" id="JBBWWQ010000020">
    <property type="protein sequence ID" value="KAK8916145.1"/>
    <property type="molecule type" value="Genomic_DNA"/>
</dbReference>
<evidence type="ECO:0000313" key="3">
    <source>
        <dbReference type="Proteomes" id="UP001418222"/>
    </source>
</evidence>
<proteinExistence type="predicted"/>
<feature type="compositionally biased region" description="Basic and acidic residues" evidence="1">
    <location>
        <begin position="1"/>
        <end position="17"/>
    </location>
</feature>
<reference evidence="2 3" key="1">
    <citation type="journal article" date="2022" name="Nat. Plants">
        <title>Genomes of leafy and leafless Platanthera orchids illuminate the evolution of mycoheterotrophy.</title>
        <authorList>
            <person name="Li M.H."/>
            <person name="Liu K.W."/>
            <person name="Li Z."/>
            <person name="Lu H.C."/>
            <person name="Ye Q.L."/>
            <person name="Zhang D."/>
            <person name="Wang J.Y."/>
            <person name="Li Y.F."/>
            <person name="Zhong Z.M."/>
            <person name="Liu X."/>
            <person name="Yu X."/>
            <person name="Liu D.K."/>
            <person name="Tu X.D."/>
            <person name="Liu B."/>
            <person name="Hao Y."/>
            <person name="Liao X.Y."/>
            <person name="Jiang Y.T."/>
            <person name="Sun W.H."/>
            <person name="Chen J."/>
            <person name="Chen Y.Q."/>
            <person name="Ai Y."/>
            <person name="Zhai J.W."/>
            <person name="Wu S.S."/>
            <person name="Zhou Z."/>
            <person name="Hsiao Y.Y."/>
            <person name="Wu W.L."/>
            <person name="Chen Y.Y."/>
            <person name="Lin Y.F."/>
            <person name="Hsu J.L."/>
            <person name="Li C.Y."/>
            <person name="Wang Z.W."/>
            <person name="Zhao X."/>
            <person name="Zhong W.Y."/>
            <person name="Ma X.K."/>
            <person name="Ma L."/>
            <person name="Huang J."/>
            <person name="Chen G.Z."/>
            <person name="Huang M.Z."/>
            <person name="Huang L."/>
            <person name="Peng D.H."/>
            <person name="Luo Y.B."/>
            <person name="Zou S.Q."/>
            <person name="Chen S.P."/>
            <person name="Lan S."/>
            <person name="Tsai W.C."/>
            <person name="Van de Peer Y."/>
            <person name="Liu Z.J."/>
        </authorList>
    </citation>
    <scope>NUCLEOTIDE SEQUENCE [LARGE SCALE GENOMIC DNA]</scope>
    <source>
        <strain evidence="2">Lor287</strain>
    </source>
</reference>
<keyword evidence="3" id="KW-1185">Reference proteome</keyword>
<sequence length="187" mass="21226">MIKHDKLQDGDGSDKLKLPRSPALMLLNPSRCPKRTFQDPKRKHGTDTPPTQEWPWGVFRLFRRLSNEYVFESCHWLVQQASGIQILVAPTDEVATAATEEVPLSEVDARKAARSTAKAANRAMFDQEEIAKGKRKLQEGTSKETLAERKSRLKESEVKNERWSPTWLDDSTTDALANIPREVIELS</sequence>
<evidence type="ECO:0000313" key="2">
    <source>
        <dbReference type="EMBL" id="KAK8916145.1"/>
    </source>
</evidence>